<reference evidence="1" key="1">
    <citation type="submission" date="2016-04" db="EMBL/GenBank/DDBJ databases">
        <title>Fast-growing isolate from the root nodules of Vavilovia formosa.</title>
        <authorList>
            <person name="Kimeklis A."/>
            <person name="Safronova V."/>
            <person name="Belimov A."/>
            <person name="Andronov E."/>
        </authorList>
    </citation>
    <scope>NUCLEOTIDE SEQUENCE [LARGE SCALE GENOMIC DNA]</scope>
    <source>
        <strain evidence="1">Vaf-46</strain>
    </source>
</reference>
<gene>
    <name evidence="1" type="ORF">A4U53_35290</name>
</gene>
<dbReference type="AlphaFoldDB" id="A0A179BAS9"/>
<name>A0A179BAS9_RHILE</name>
<comment type="caution">
    <text evidence="1">The sequence shown here is derived from an EMBL/GenBank/DDBJ whole genome shotgun (WGS) entry which is preliminary data.</text>
</comment>
<organism evidence="1">
    <name type="scientific">Rhizobium leguminosarum</name>
    <dbReference type="NCBI Taxonomy" id="384"/>
    <lineage>
        <taxon>Bacteria</taxon>
        <taxon>Pseudomonadati</taxon>
        <taxon>Pseudomonadota</taxon>
        <taxon>Alphaproteobacteria</taxon>
        <taxon>Hyphomicrobiales</taxon>
        <taxon>Rhizobiaceae</taxon>
        <taxon>Rhizobium/Agrobacterium group</taxon>
        <taxon>Rhizobium</taxon>
    </lineage>
</organism>
<evidence type="ECO:0000313" key="1">
    <source>
        <dbReference type="EMBL" id="OAP88403.1"/>
    </source>
</evidence>
<dbReference type="EMBL" id="LWBS01000459">
    <property type="protein sequence ID" value="OAP88403.1"/>
    <property type="molecule type" value="Genomic_DNA"/>
</dbReference>
<protein>
    <submittedName>
        <fullName evidence="1">Uncharacterized protein</fullName>
    </submittedName>
</protein>
<sequence length="109" mass="12499">MSRFVVKTKYHLPVYRQRIYEAASVEEACRLAVDDEGWEDEEMDSDTWGETFVTGISENAEGAYQGVALMIPAAFQETLQRKADLFEALVVLIREPARPMGLSRHKFER</sequence>
<dbReference type="RefSeq" id="WP_064251079.1">
    <property type="nucleotide sequence ID" value="NZ_CAXUSC020000004.1"/>
</dbReference>
<accession>A0A179BAS9</accession>
<proteinExistence type="predicted"/>